<evidence type="ECO:0000256" key="3">
    <source>
        <dbReference type="ARBA" id="ARBA00022842"/>
    </source>
</evidence>
<keyword evidence="2 5" id="KW-0378">Hydrolase</keyword>
<dbReference type="PANTHER" id="PTHR43046:SF12">
    <property type="entry name" value="GDP-MANNOSE MANNOSYL HYDROLASE"/>
    <property type="match status" value="1"/>
</dbReference>
<dbReference type="GO" id="GO:0016787">
    <property type="term" value="F:hydrolase activity"/>
    <property type="evidence" value="ECO:0007669"/>
    <property type="project" value="UniProtKB-KW"/>
</dbReference>
<dbReference type="Gene3D" id="3.90.79.10">
    <property type="entry name" value="Nucleoside Triphosphate Pyrophosphohydrolase"/>
    <property type="match status" value="1"/>
</dbReference>
<dbReference type="EMBL" id="BAABHJ010000008">
    <property type="protein sequence ID" value="GAA4608126.1"/>
    <property type="molecule type" value="Genomic_DNA"/>
</dbReference>
<dbReference type="InterPro" id="IPR020084">
    <property type="entry name" value="NUDIX_hydrolase_CS"/>
</dbReference>
<gene>
    <name evidence="5" type="ORF">GCM10023195_31570</name>
</gene>
<reference evidence="6" key="1">
    <citation type="journal article" date="2019" name="Int. J. Syst. Evol. Microbiol.">
        <title>The Global Catalogue of Microorganisms (GCM) 10K type strain sequencing project: providing services to taxonomists for standard genome sequencing and annotation.</title>
        <authorList>
            <consortium name="The Broad Institute Genomics Platform"/>
            <consortium name="The Broad Institute Genome Sequencing Center for Infectious Disease"/>
            <person name="Wu L."/>
            <person name="Ma J."/>
        </authorList>
    </citation>
    <scope>NUCLEOTIDE SEQUENCE [LARGE SCALE GENOMIC DNA]</scope>
    <source>
        <strain evidence="6">JCM 17938</strain>
    </source>
</reference>
<evidence type="ECO:0000256" key="2">
    <source>
        <dbReference type="ARBA" id="ARBA00022801"/>
    </source>
</evidence>
<dbReference type="PROSITE" id="PS00893">
    <property type="entry name" value="NUDIX_BOX"/>
    <property type="match status" value="1"/>
</dbReference>
<evidence type="ECO:0000313" key="6">
    <source>
        <dbReference type="Proteomes" id="UP001500212"/>
    </source>
</evidence>
<comment type="caution">
    <text evidence="5">The sequence shown here is derived from an EMBL/GenBank/DDBJ whole genome shotgun (WGS) entry which is preliminary data.</text>
</comment>
<proteinExistence type="predicted"/>
<dbReference type="InterPro" id="IPR015797">
    <property type="entry name" value="NUDIX_hydrolase-like_dom_sf"/>
</dbReference>
<dbReference type="PANTHER" id="PTHR43046">
    <property type="entry name" value="GDP-MANNOSE MANNOSYL HYDROLASE"/>
    <property type="match status" value="1"/>
</dbReference>
<name>A0ABP8TMF4_9ACTN</name>
<evidence type="ECO:0000313" key="5">
    <source>
        <dbReference type="EMBL" id="GAA4608126.1"/>
    </source>
</evidence>
<comment type="cofactor">
    <cofactor evidence="1">
        <name>Mg(2+)</name>
        <dbReference type="ChEBI" id="CHEBI:18420"/>
    </cofactor>
</comment>
<feature type="domain" description="Nudix hydrolase" evidence="4">
    <location>
        <begin position="18"/>
        <end position="146"/>
    </location>
</feature>
<dbReference type="Pfam" id="PF00293">
    <property type="entry name" value="NUDIX"/>
    <property type="match status" value="1"/>
</dbReference>
<dbReference type="InterPro" id="IPR000086">
    <property type="entry name" value="NUDIX_hydrolase_dom"/>
</dbReference>
<dbReference type="SUPFAM" id="SSF55811">
    <property type="entry name" value="Nudix"/>
    <property type="match status" value="1"/>
</dbReference>
<accession>A0ABP8TMF4</accession>
<keyword evidence="6" id="KW-1185">Reference proteome</keyword>
<organism evidence="5 6">
    <name type="scientific">Actinoallomurus liliacearum</name>
    <dbReference type="NCBI Taxonomy" id="1080073"/>
    <lineage>
        <taxon>Bacteria</taxon>
        <taxon>Bacillati</taxon>
        <taxon>Actinomycetota</taxon>
        <taxon>Actinomycetes</taxon>
        <taxon>Streptosporangiales</taxon>
        <taxon>Thermomonosporaceae</taxon>
        <taxon>Actinoallomurus</taxon>
    </lineage>
</organism>
<protein>
    <submittedName>
        <fullName evidence="5">NUDIX hydrolase</fullName>
    </submittedName>
</protein>
<dbReference type="CDD" id="cd18876">
    <property type="entry name" value="NUDIX_Hydrolase"/>
    <property type="match status" value="1"/>
</dbReference>
<evidence type="ECO:0000259" key="4">
    <source>
        <dbReference type="PROSITE" id="PS51462"/>
    </source>
</evidence>
<evidence type="ECO:0000256" key="1">
    <source>
        <dbReference type="ARBA" id="ARBA00001946"/>
    </source>
</evidence>
<sequence length="168" mass="18505">MTEREWLSTEDWYASLPTVYLAAGGLITDTSGRILLVKPSYRPYWLFPGGVVEADEAPHRGCEREVLEEVGLSVRAGRLLVSDWVPADAERPRPNMYFLFDCGTYHGDAPIRLQEEELVDHAFVTVEEGVGLLSAASAARLPAALEARATGETRYLAASRPTDADVPR</sequence>
<dbReference type="PROSITE" id="PS51462">
    <property type="entry name" value="NUDIX"/>
    <property type="match status" value="1"/>
</dbReference>
<keyword evidence="3" id="KW-0460">Magnesium</keyword>
<dbReference type="RefSeq" id="WP_345354105.1">
    <property type="nucleotide sequence ID" value="NZ_BAABHJ010000008.1"/>
</dbReference>
<dbReference type="Proteomes" id="UP001500212">
    <property type="component" value="Unassembled WGS sequence"/>
</dbReference>